<dbReference type="Pfam" id="PF01845">
    <property type="entry name" value="CcdB"/>
    <property type="match status" value="1"/>
</dbReference>
<keyword evidence="9" id="KW-1185">Reference proteome</keyword>
<protein>
    <recommendedName>
        <fullName evidence="2">Toxin CcdB</fullName>
    </recommendedName>
    <alternativeName>
        <fullName evidence="7">Cytotoxic protein CcdB</fullName>
    </alternativeName>
    <alternativeName>
        <fullName evidence="6">Protein LetD</fullName>
    </alternativeName>
</protein>
<proteinExistence type="inferred from homology"/>
<dbReference type="InterPro" id="IPR011067">
    <property type="entry name" value="Plasmid_toxin/cell-grow_inhib"/>
</dbReference>
<evidence type="ECO:0000256" key="6">
    <source>
        <dbReference type="ARBA" id="ARBA00029628"/>
    </source>
</evidence>
<dbReference type="Proteomes" id="UP000196536">
    <property type="component" value="Unassembled WGS sequence"/>
</dbReference>
<dbReference type="InterPro" id="IPR002712">
    <property type="entry name" value="CcdB"/>
</dbReference>
<evidence type="ECO:0000256" key="7">
    <source>
        <dbReference type="ARBA" id="ARBA00033135"/>
    </source>
</evidence>
<dbReference type="EMBL" id="NEXX01000001">
    <property type="protein sequence ID" value="OUY08140.1"/>
    <property type="molecule type" value="Genomic_DNA"/>
</dbReference>
<dbReference type="GO" id="GO:0006276">
    <property type="term" value="P:plasmid maintenance"/>
    <property type="evidence" value="ECO:0007669"/>
    <property type="project" value="InterPro"/>
</dbReference>
<organism evidence="8 9">
    <name type="scientific">Acinetobacter populi</name>
    <dbReference type="NCBI Taxonomy" id="1582270"/>
    <lineage>
        <taxon>Bacteria</taxon>
        <taxon>Pseudomonadati</taxon>
        <taxon>Pseudomonadota</taxon>
        <taxon>Gammaproteobacteria</taxon>
        <taxon>Moraxellales</taxon>
        <taxon>Moraxellaceae</taxon>
        <taxon>Acinetobacter</taxon>
    </lineage>
</organism>
<evidence type="ECO:0000313" key="9">
    <source>
        <dbReference type="Proteomes" id="UP000196536"/>
    </source>
</evidence>
<name>A0A1Z9Z110_9GAMM</name>
<keyword evidence="5" id="KW-0804">Transcription</keyword>
<reference evidence="8 9" key="1">
    <citation type="submission" date="2017-05" db="EMBL/GenBank/DDBJ databases">
        <title>Acinetobacter populi ANC 5415 (= PBJ7), whole genome shotgun sequencing project.</title>
        <authorList>
            <person name="Nemec A."/>
            <person name="Radolfova-Krizova L."/>
        </authorList>
    </citation>
    <scope>NUCLEOTIDE SEQUENCE [LARGE SCALE GENOMIC DNA]</scope>
    <source>
        <strain evidence="8 9">PBJ7</strain>
    </source>
</reference>
<evidence type="ECO:0000256" key="1">
    <source>
        <dbReference type="ARBA" id="ARBA00005230"/>
    </source>
</evidence>
<dbReference type="AlphaFoldDB" id="A0A1Z9Z110"/>
<dbReference type="OrthoDB" id="9813510at2"/>
<keyword evidence="3" id="KW-0678">Repressor</keyword>
<keyword evidence="4" id="KW-0805">Transcription regulation</keyword>
<evidence type="ECO:0000256" key="5">
    <source>
        <dbReference type="ARBA" id="ARBA00023163"/>
    </source>
</evidence>
<accession>A0A1Z9Z110</accession>
<dbReference type="SUPFAM" id="SSF50118">
    <property type="entry name" value="Cell growth inhibitor/plasmid maintenance toxic component"/>
    <property type="match status" value="1"/>
</dbReference>
<evidence type="ECO:0000256" key="4">
    <source>
        <dbReference type="ARBA" id="ARBA00023015"/>
    </source>
</evidence>
<sequence>MQLEQKYILMTPQLVGISKKELGSSVTVFDQHREIIINALDFLISGI</sequence>
<evidence type="ECO:0000256" key="3">
    <source>
        <dbReference type="ARBA" id="ARBA00022491"/>
    </source>
</evidence>
<evidence type="ECO:0000256" key="2">
    <source>
        <dbReference type="ARBA" id="ARBA00015075"/>
    </source>
</evidence>
<comment type="similarity">
    <text evidence="1">Belongs to the CcdB toxin family.</text>
</comment>
<dbReference type="GO" id="GO:0008657">
    <property type="term" value="F:DNA topoisomerase type II (double strand cut, ATP-hydrolyzing) inhibitor activity"/>
    <property type="evidence" value="ECO:0007669"/>
    <property type="project" value="InterPro"/>
</dbReference>
<evidence type="ECO:0000313" key="8">
    <source>
        <dbReference type="EMBL" id="OUY08140.1"/>
    </source>
</evidence>
<gene>
    <name evidence="8" type="ORF">CAP51_00510</name>
</gene>
<dbReference type="RefSeq" id="WP_087618766.1">
    <property type="nucleotide sequence ID" value="NZ_NEXX01000001.1"/>
</dbReference>
<dbReference type="Gene3D" id="2.30.30.110">
    <property type="match status" value="1"/>
</dbReference>
<comment type="caution">
    <text evidence="8">The sequence shown here is derived from an EMBL/GenBank/DDBJ whole genome shotgun (WGS) entry which is preliminary data.</text>
</comment>